<dbReference type="SMART" id="SM00881">
    <property type="entry name" value="CoA_binding"/>
    <property type="match status" value="1"/>
</dbReference>
<dbReference type="Pfam" id="PF02629">
    <property type="entry name" value="CoA_binding"/>
    <property type="match status" value="1"/>
</dbReference>
<dbReference type="SUPFAM" id="SSF51735">
    <property type="entry name" value="NAD(P)-binding Rossmann-fold domains"/>
    <property type="match status" value="1"/>
</dbReference>
<dbReference type="GO" id="GO:0009361">
    <property type="term" value="C:succinate-CoA ligase complex (ADP-forming)"/>
    <property type="evidence" value="ECO:0007669"/>
    <property type="project" value="TreeGrafter"/>
</dbReference>
<dbReference type="InterPro" id="IPR036291">
    <property type="entry name" value="NAD(P)-bd_dom_sf"/>
</dbReference>
<gene>
    <name evidence="3" type="ORF">VSDG_06499</name>
</gene>
<name>A0A423VLP0_CYTCH</name>
<dbReference type="Gene3D" id="3.40.50.261">
    <property type="entry name" value="Succinyl-CoA synthetase domains"/>
    <property type="match status" value="2"/>
</dbReference>
<dbReference type="STRING" id="252740.A0A423VLP0"/>
<dbReference type="GO" id="GO:0006099">
    <property type="term" value="P:tricarboxylic acid cycle"/>
    <property type="evidence" value="ECO:0007669"/>
    <property type="project" value="TreeGrafter"/>
</dbReference>
<dbReference type="GO" id="GO:0004775">
    <property type="term" value="F:succinate-CoA ligase (ADP-forming) activity"/>
    <property type="evidence" value="ECO:0007669"/>
    <property type="project" value="TreeGrafter"/>
</dbReference>
<dbReference type="InterPro" id="IPR005811">
    <property type="entry name" value="SUCC_ACL_C"/>
</dbReference>
<feature type="region of interest" description="Disordered" evidence="1">
    <location>
        <begin position="373"/>
        <end position="409"/>
    </location>
</feature>
<organism evidence="3 4">
    <name type="scientific">Cytospora chrysosperma</name>
    <name type="common">Cytospora canker fungus</name>
    <name type="synonym">Sphaeria chrysosperma</name>
    <dbReference type="NCBI Taxonomy" id="252740"/>
    <lineage>
        <taxon>Eukaryota</taxon>
        <taxon>Fungi</taxon>
        <taxon>Dikarya</taxon>
        <taxon>Ascomycota</taxon>
        <taxon>Pezizomycotina</taxon>
        <taxon>Sordariomycetes</taxon>
        <taxon>Sordariomycetidae</taxon>
        <taxon>Diaporthales</taxon>
        <taxon>Cytosporaceae</taxon>
        <taxon>Cytospora</taxon>
    </lineage>
</organism>
<dbReference type="GO" id="GO:0004776">
    <property type="term" value="F:succinate-CoA ligase (GDP-forming) activity"/>
    <property type="evidence" value="ECO:0007669"/>
    <property type="project" value="TreeGrafter"/>
</dbReference>
<dbReference type="InterPro" id="IPR003781">
    <property type="entry name" value="CoA-bd"/>
</dbReference>
<dbReference type="FunFam" id="3.40.50.261:FF:000001">
    <property type="entry name" value="Succinate--CoA ligase [ADP-forming] subunit beta"/>
    <property type="match status" value="1"/>
</dbReference>
<evidence type="ECO:0000256" key="1">
    <source>
        <dbReference type="SAM" id="MobiDB-lite"/>
    </source>
</evidence>
<proteinExistence type="predicted"/>
<keyword evidence="4" id="KW-1185">Reference proteome</keyword>
<dbReference type="Proteomes" id="UP000284375">
    <property type="component" value="Unassembled WGS sequence"/>
</dbReference>
<feature type="compositionally biased region" description="Polar residues" evidence="1">
    <location>
        <begin position="805"/>
        <end position="823"/>
    </location>
</feature>
<feature type="domain" description="CoA-binding" evidence="2">
    <location>
        <begin position="40"/>
        <end position="134"/>
    </location>
</feature>
<dbReference type="PRINTS" id="PR01798">
    <property type="entry name" value="SCOASYNTHASE"/>
</dbReference>
<dbReference type="OrthoDB" id="1664372at2759"/>
<dbReference type="InterPro" id="IPR016102">
    <property type="entry name" value="Succinyl-CoA_synth-like"/>
</dbReference>
<evidence type="ECO:0000313" key="3">
    <source>
        <dbReference type="EMBL" id="ROV91802.1"/>
    </source>
</evidence>
<dbReference type="PANTHER" id="PTHR11117">
    <property type="entry name" value="SUCCINYL-COA LIGASE SUBUNIT ALPHA"/>
    <property type="match status" value="1"/>
</dbReference>
<dbReference type="EMBL" id="LJZO01000041">
    <property type="protein sequence ID" value="ROV91802.1"/>
    <property type="molecule type" value="Genomic_DNA"/>
</dbReference>
<protein>
    <recommendedName>
        <fullName evidence="2">CoA-binding domain-containing protein</fullName>
    </recommendedName>
</protein>
<reference evidence="3 4" key="1">
    <citation type="submission" date="2015-09" db="EMBL/GenBank/DDBJ databases">
        <title>Host preference determinants of Valsa canker pathogens revealed by comparative genomics.</title>
        <authorList>
            <person name="Yin Z."/>
            <person name="Huang L."/>
        </authorList>
    </citation>
    <scope>NUCLEOTIDE SEQUENCE [LARGE SCALE GENOMIC DNA]</scope>
    <source>
        <strain evidence="3 4">YSFL</strain>
    </source>
</reference>
<dbReference type="FunFam" id="3.40.50.720:FF:000340">
    <property type="entry name" value="Succinyl-CoA synthetase subunit alpha"/>
    <property type="match status" value="1"/>
</dbReference>
<dbReference type="PANTHER" id="PTHR11117:SF6">
    <property type="entry name" value="SYNTHETASE SUBUNIT ALPHA, PUTATIVE (AFU_ORTHOLOGUE AFUA_1G10830)-RELATED"/>
    <property type="match status" value="1"/>
</dbReference>
<dbReference type="GO" id="GO:0005739">
    <property type="term" value="C:mitochondrion"/>
    <property type="evidence" value="ECO:0007669"/>
    <property type="project" value="TreeGrafter"/>
</dbReference>
<feature type="region of interest" description="Disordered" evidence="1">
    <location>
        <begin position="796"/>
        <end position="823"/>
    </location>
</feature>
<dbReference type="SUPFAM" id="SSF52210">
    <property type="entry name" value="Succinyl-CoA synthetase domains"/>
    <property type="match status" value="2"/>
</dbReference>
<dbReference type="Gene3D" id="3.40.50.720">
    <property type="entry name" value="NAD(P)-binding Rossmann-like Domain"/>
    <property type="match status" value="1"/>
</dbReference>
<feature type="region of interest" description="Disordered" evidence="1">
    <location>
        <begin position="1"/>
        <end position="27"/>
    </location>
</feature>
<dbReference type="AlphaFoldDB" id="A0A423VLP0"/>
<dbReference type="Pfam" id="PF00549">
    <property type="entry name" value="Ligase_CoA"/>
    <property type="match status" value="2"/>
</dbReference>
<evidence type="ECO:0000313" key="4">
    <source>
        <dbReference type="Proteomes" id="UP000284375"/>
    </source>
</evidence>
<feature type="compositionally biased region" description="Low complexity" evidence="1">
    <location>
        <begin position="384"/>
        <end position="399"/>
    </location>
</feature>
<feature type="compositionally biased region" description="Basic residues" evidence="1">
    <location>
        <begin position="1"/>
        <end position="11"/>
    </location>
</feature>
<evidence type="ECO:0000259" key="2">
    <source>
        <dbReference type="SMART" id="SM00881"/>
    </source>
</evidence>
<comment type="caution">
    <text evidence="3">The sequence shown here is derived from an EMBL/GenBank/DDBJ whole genome shotgun (WGS) entry which is preliminary data.</text>
</comment>
<sequence length="823" mass="88483">MRHHLRARAKGHGPILPTRRFTTSPPRHEGYAATLDNLRIGSKTRVIFQGFTGRQATANAQESIAWGTNIVGGVVPGRDGEHLGLPVLPSVRAAMEKLRPDATGIYVPAPRAAQAIEDAIEAEVPLIVAVAEHVPLHDMLRVHGMLRTQTKSRLVGPNSPGIISAAEGERCRIGFQPLPCFSPGCVGIAARSGTLSYEAVASTTRSGLGQSLCIGVGGDMLPGTDLVEALQVLATDPNTRCIALIGELGGDGEILAGQWIKDYHNRTPAAERKPIVAVIAGKQAPVDRVMGHAGAFWVPGEPHPKQKIAALKNAGVILVNHPAKIGPALRTKLQSRAAQADISEVDSPEVAIALEEGASYKSTDDFARAVSGAVPQQQRRGLHTSTLRSSLVPSRSRVPMSTPASPQQTRNLHLDRVACQKILQDEDKAAELQFERYPIRYLALDIDRATRSQCIVTAVIWDEEAWRSPTSYSKMVLPASAKDGVLSLTNKDSKTVITKLVEHLQIMGKDKGNVDYRAATGRVLRNLAKVFKEKEAKHVSLQFAMNQNGTVPFYMLDMKVELDDAAYRSGGRLKEVHEAYGALETRDPGAREAEKSGIVYHRLNSTDRTRSIGTLSNGAGLAMNTVDALADAGGKPANFLDTGGKATSETVKRAFEVILQDDRVKVILVNVFGGLTLGDVIARGVVAAYKDLRVRVPVVVRIRGTNEREARRIIARSGVPLYAYDDFEDAAAAAIGLANGAKEPVQVPYPEGEGEVAELKDAIQMTAQALMEEGDVGRDSAEAIIAEDALRFPDEEVTKSAEDNPAQTQARGQVQASHQGLIM</sequence>
<accession>A0A423VLP0</accession>